<dbReference type="AlphaFoldDB" id="A0A0K2VAQ0"/>
<feature type="signal peptide" evidence="1">
    <location>
        <begin position="1"/>
        <end position="23"/>
    </location>
</feature>
<proteinExistence type="predicted"/>
<dbReference type="EMBL" id="HACA01030272">
    <property type="protein sequence ID" value="CDW47633.1"/>
    <property type="molecule type" value="Transcribed_RNA"/>
</dbReference>
<accession>A0A0K2VAQ0</accession>
<evidence type="ECO:0000256" key="1">
    <source>
        <dbReference type="SAM" id="SignalP"/>
    </source>
</evidence>
<keyword evidence="1" id="KW-0732">Signal</keyword>
<evidence type="ECO:0000313" key="2">
    <source>
        <dbReference type="EMBL" id="CDW47633.1"/>
    </source>
</evidence>
<sequence length="82" mass="9395">MHCCTVRLLVVFKLTMLIKYGFFRDAPSKDPASTTHMVFINGDKQYLILKFLPEFAHYLLACFLNCPGYGGEARHSLLRVLL</sequence>
<feature type="chain" id="PRO_5005489311" description="Secreted protein" evidence="1">
    <location>
        <begin position="24"/>
        <end position="82"/>
    </location>
</feature>
<name>A0A0K2VAQ0_LEPSM</name>
<reference evidence="2" key="1">
    <citation type="submission" date="2014-05" db="EMBL/GenBank/DDBJ databases">
        <authorList>
            <person name="Chronopoulou M."/>
        </authorList>
    </citation>
    <scope>NUCLEOTIDE SEQUENCE</scope>
    <source>
        <tissue evidence="2">Whole organism</tissue>
    </source>
</reference>
<organism evidence="2">
    <name type="scientific">Lepeophtheirus salmonis</name>
    <name type="common">Salmon louse</name>
    <name type="synonym">Caligus salmonis</name>
    <dbReference type="NCBI Taxonomy" id="72036"/>
    <lineage>
        <taxon>Eukaryota</taxon>
        <taxon>Metazoa</taxon>
        <taxon>Ecdysozoa</taxon>
        <taxon>Arthropoda</taxon>
        <taxon>Crustacea</taxon>
        <taxon>Multicrustacea</taxon>
        <taxon>Hexanauplia</taxon>
        <taxon>Copepoda</taxon>
        <taxon>Siphonostomatoida</taxon>
        <taxon>Caligidae</taxon>
        <taxon>Lepeophtheirus</taxon>
    </lineage>
</organism>
<evidence type="ECO:0008006" key="3">
    <source>
        <dbReference type="Google" id="ProtNLM"/>
    </source>
</evidence>
<protein>
    <recommendedName>
        <fullName evidence="3">Secreted protein</fullName>
    </recommendedName>
</protein>